<protein>
    <recommendedName>
        <fullName evidence="9">Membrane transport protein MMPL domain-containing protein</fullName>
    </recommendedName>
</protein>
<comment type="similarity">
    <text evidence="2">Belongs to the resistance-nodulation-cell division (RND) (TC 2.A.6) family. MmpL subfamily.</text>
</comment>
<feature type="transmembrane region" description="Helical" evidence="8">
    <location>
        <begin position="309"/>
        <end position="335"/>
    </location>
</feature>
<feature type="coiled-coil region" evidence="7">
    <location>
        <begin position="77"/>
        <end position="104"/>
    </location>
</feature>
<feature type="transmembrane region" description="Helical" evidence="8">
    <location>
        <begin position="877"/>
        <end position="896"/>
    </location>
</feature>
<evidence type="ECO:0000256" key="4">
    <source>
        <dbReference type="ARBA" id="ARBA00022692"/>
    </source>
</evidence>
<dbReference type="Gene3D" id="1.20.1640.10">
    <property type="entry name" value="Multidrug efflux transporter AcrB transmembrane domain"/>
    <property type="match status" value="2"/>
</dbReference>
<feature type="transmembrane region" description="Helical" evidence="8">
    <location>
        <begin position="1008"/>
        <end position="1028"/>
    </location>
</feature>
<evidence type="ECO:0000256" key="7">
    <source>
        <dbReference type="SAM" id="Coils"/>
    </source>
</evidence>
<dbReference type="PANTHER" id="PTHR33406">
    <property type="entry name" value="MEMBRANE PROTEIN MJ1562-RELATED"/>
    <property type="match status" value="1"/>
</dbReference>
<comment type="subcellular location">
    <subcellularLocation>
        <location evidence="1">Cell membrane</location>
        <topology evidence="1">Multi-pass membrane protein</topology>
    </subcellularLocation>
</comment>
<evidence type="ECO:0000313" key="11">
    <source>
        <dbReference type="Proteomes" id="UP000838308"/>
    </source>
</evidence>
<evidence type="ECO:0000256" key="1">
    <source>
        <dbReference type="ARBA" id="ARBA00004651"/>
    </source>
</evidence>
<feature type="domain" description="Membrane transport protein MMPL" evidence="9">
    <location>
        <begin position="753"/>
        <end position="1045"/>
    </location>
</feature>
<feature type="transmembrane region" description="Helical" evidence="8">
    <location>
        <begin position="903"/>
        <end position="929"/>
    </location>
</feature>
<dbReference type="InterPro" id="IPR050545">
    <property type="entry name" value="Mycobact_MmpL"/>
</dbReference>
<keyword evidence="7" id="KW-0175">Coiled coil</keyword>
<feature type="transmembrane region" description="Helical" evidence="8">
    <location>
        <begin position="6"/>
        <end position="26"/>
    </location>
</feature>
<sequence>MRAIIKGKWIILVAWIFVITTLFIVAPNMETLVREKGQISVPQGYSSTIAQKILKDVQSSENKGNYLQTALVFHSDKKLTKGDFSKAEKAVKQLEKNKNELGITEILTHFNQEQLKGQLVSKDGKTILVSLKVTATGREAKDISKDLYQAIDHVKLNHYYTGSWVINEDLVTNSQEGLKKTEGITVGFILVVLLLVFRSAVAPIIPLVTVGFSYLTAQSIVSLLVDNVNFPISTFTQIFLVAVLFGIGTDYCILLLSRFKEELAKGEHVIEAIITTYRTAGKTVLFSGIAVLIGFASIGFSTFQLYKSAAAVAVGVAILLIALVTVVPFFMAVLGKKLFWPSKGKLEHGDSKFWGFAGKFALARPLIALIIVAIISVPFLFTYKDQLSFNSLEEISDDYPSIKGFNIISDSFGPGESMPTQIVIKNDDKMNTSDYIALTETISQELSKVTAVKTIRSITRPTGTPIDDFYLSKQVGSLGDGLGKGNDGIKKIRDGLSEAGGQMAANQPKIQEATNGISQLITGTNDLKTGMGDIQGGLSEIEKGLKGGSLASTQIKEGLAQIKDKSKEVLAGSKQLLDGYKQAGTGLSTLAENYDQIAGGLDSLHQSLKATDQYFTNLKNDYPDIEQNQNYQAIKMTVAGAKAATDSTIKDPKLSLATSLNTLNAGLKDATNGLNFANSNFAKLTVGQQQLVNGMEHLLSGIEQLEAGLYKMDDGQGKIINGLPKFTVGLSGLNEGQQQLLTGFEDMGSQISQLSDGLTQSADGLYQVSDGLNSAQDYLTDVSKQKQNGFYIPQNVLDSKDFEQALNAYLSKDRKVMTIDVVFNKNPYSNEAIDRIPGIKHAVKRAIKDTKLENAKVAIGGVSSMHNDLEMISKADYTRTVVLMLIGISIILIILLRSIIMPLYLIGSLILTYYTSMAITESIFVHLLGYSGISWAVPFFAFVILVALGIDYSIFLMDRFNEYRHLPVEQAILQSMKKMGTVIISAAIILGGTFAAMMPSGVLSLLEIATILLIGLALYALIVLPLFVPVMVKTFGEANWWPFRKKNNNVNHSNE</sequence>
<keyword evidence="11" id="KW-1185">Reference proteome</keyword>
<evidence type="ECO:0000313" key="10">
    <source>
        <dbReference type="EMBL" id="CAH2713031.1"/>
    </source>
</evidence>
<comment type="caution">
    <text evidence="10">The sequence shown here is derived from an EMBL/GenBank/DDBJ whole genome shotgun (WGS) entry which is preliminary data.</text>
</comment>
<keyword evidence="3" id="KW-1003">Cell membrane</keyword>
<dbReference type="InterPro" id="IPR004869">
    <property type="entry name" value="MMPL_dom"/>
</dbReference>
<dbReference type="RefSeq" id="WP_248733388.1">
    <property type="nucleotide sequence ID" value="NZ_CALBWS010000001.1"/>
</dbReference>
<feature type="transmembrane region" description="Helical" evidence="8">
    <location>
        <begin position="935"/>
        <end position="958"/>
    </location>
</feature>
<feature type="transmembrane region" description="Helical" evidence="8">
    <location>
        <begin position="284"/>
        <end position="303"/>
    </location>
</feature>
<keyword evidence="6 8" id="KW-0472">Membrane</keyword>
<dbReference type="Gene3D" id="1.10.287.950">
    <property type="entry name" value="Methyl-accepting chemotaxis protein"/>
    <property type="match status" value="1"/>
</dbReference>
<dbReference type="SUPFAM" id="SSF82866">
    <property type="entry name" value="Multidrug efflux transporter AcrB transmembrane domain"/>
    <property type="match status" value="2"/>
</dbReference>
<evidence type="ECO:0000256" key="2">
    <source>
        <dbReference type="ARBA" id="ARBA00010157"/>
    </source>
</evidence>
<dbReference type="PANTHER" id="PTHR33406:SF6">
    <property type="entry name" value="MEMBRANE PROTEIN YDGH-RELATED"/>
    <property type="match status" value="1"/>
</dbReference>
<organism evidence="10 11">
    <name type="scientific">Neobacillus rhizosphaerae</name>
    <dbReference type="NCBI Taxonomy" id="2880965"/>
    <lineage>
        <taxon>Bacteria</taxon>
        <taxon>Bacillati</taxon>
        <taxon>Bacillota</taxon>
        <taxon>Bacilli</taxon>
        <taxon>Bacillales</taxon>
        <taxon>Bacillaceae</taxon>
        <taxon>Neobacillus</taxon>
    </lineage>
</organism>
<evidence type="ECO:0000259" key="9">
    <source>
        <dbReference type="Pfam" id="PF03176"/>
    </source>
</evidence>
<evidence type="ECO:0000256" key="6">
    <source>
        <dbReference type="ARBA" id="ARBA00023136"/>
    </source>
</evidence>
<evidence type="ECO:0000256" key="3">
    <source>
        <dbReference type="ARBA" id="ARBA00022475"/>
    </source>
</evidence>
<feature type="transmembrane region" description="Helical" evidence="8">
    <location>
        <begin position="979"/>
        <end position="1002"/>
    </location>
</feature>
<keyword evidence="5 8" id="KW-1133">Transmembrane helix</keyword>
<feature type="transmembrane region" description="Helical" evidence="8">
    <location>
        <begin position="188"/>
        <end position="215"/>
    </location>
</feature>
<gene>
    <name evidence="10" type="ORF">BACCIP111895_00164</name>
</gene>
<accession>A0ABN8KKV2</accession>
<feature type="transmembrane region" description="Helical" evidence="8">
    <location>
        <begin position="356"/>
        <end position="381"/>
    </location>
</feature>
<evidence type="ECO:0000256" key="5">
    <source>
        <dbReference type="ARBA" id="ARBA00022989"/>
    </source>
</evidence>
<dbReference type="EMBL" id="CALBWS010000001">
    <property type="protein sequence ID" value="CAH2713031.1"/>
    <property type="molecule type" value="Genomic_DNA"/>
</dbReference>
<proteinExistence type="inferred from homology"/>
<dbReference type="Proteomes" id="UP000838308">
    <property type="component" value="Unassembled WGS sequence"/>
</dbReference>
<name>A0ABN8KKV2_9BACI</name>
<reference evidence="10" key="1">
    <citation type="submission" date="2022-04" db="EMBL/GenBank/DDBJ databases">
        <authorList>
            <person name="Criscuolo A."/>
        </authorList>
    </citation>
    <scope>NUCLEOTIDE SEQUENCE</scope>
    <source>
        <strain evidence="10">CIP111895</strain>
    </source>
</reference>
<dbReference type="Pfam" id="PF03176">
    <property type="entry name" value="MMPL"/>
    <property type="match status" value="2"/>
</dbReference>
<feature type="domain" description="Membrane transport protein MMPL" evidence="9">
    <location>
        <begin position="42"/>
        <end position="366"/>
    </location>
</feature>
<keyword evidence="4 8" id="KW-0812">Transmembrane</keyword>
<feature type="transmembrane region" description="Helical" evidence="8">
    <location>
        <begin position="235"/>
        <end position="256"/>
    </location>
</feature>
<evidence type="ECO:0000256" key="8">
    <source>
        <dbReference type="SAM" id="Phobius"/>
    </source>
</evidence>